<protein>
    <submittedName>
        <fullName evidence="1">Uncharacterized protein</fullName>
    </submittedName>
</protein>
<comment type="caution">
    <text evidence="1">The sequence shown here is derived from an EMBL/GenBank/DDBJ whole genome shotgun (WGS) entry which is preliminary data.</text>
</comment>
<evidence type="ECO:0000313" key="1">
    <source>
        <dbReference type="EMBL" id="OOP54916.1"/>
    </source>
</evidence>
<dbReference type="STRING" id="1004156.AYP45_17725"/>
<name>A0A1V4AP61_9BACT</name>
<organism evidence="1 2">
    <name type="scientific">Candidatus Brocadia carolinensis</name>
    <dbReference type="NCBI Taxonomy" id="1004156"/>
    <lineage>
        <taxon>Bacteria</taxon>
        <taxon>Pseudomonadati</taxon>
        <taxon>Planctomycetota</taxon>
        <taxon>Candidatus Brocadiia</taxon>
        <taxon>Candidatus Brocadiales</taxon>
        <taxon>Candidatus Brocadiaceae</taxon>
        <taxon>Candidatus Brocadia</taxon>
    </lineage>
</organism>
<dbReference type="Proteomes" id="UP000189681">
    <property type="component" value="Unassembled WGS sequence"/>
</dbReference>
<sequence>MAKEIGIEEALGKDFQGKLALWQVMARVIGQGSRLSAVRLAQVHAAGDALDMKRGFDENNLYDNLA</sequence>
<proteinExistence type="predicted"/>
<feature type="non-terminal residue" evidence="1">
    <location>
        <position position="66"/>
    </location>
</feature>
<evidence type="ECO:0000313" key="2">
    <source>
        <dbReference type="Proteomes" id="UP000189681"/>
    </source>
</evidence>
<dbReference type="AlphaFoldDB" id="A0A1V4AP61"/>
<reference evidence="1 2" key="1">
    <citation type="journal article" date="2017" name="Water Res.">
        <title>Discovery and metagenomic analysis of an anammox bacterial enrichment related to Candidatus "Brocadia caroliniensis" in a full-scale glycerol-fed nitritation-denitritation separate centrate treatment process.</title>
        <authorList>
            <person name="Park H."/>
            <person name="Brotto A.C."/>
            <person name="van Loosdrecht M.C."/>
            <person name="Chandran K."/>
        </authorList>
    </citation>
    <scope>NUCLEOTIDE SEQUENCE [LARGE SCALE GENOMIC DNA]</scope>
    <source>
        <strain evidence="1">26THWARD</strain>
    </source>
</reference>
<dbReference type="EMBL" id="AYTS01000199">
    <property type="protein sequence ID" value="OOP54916.1"/>
    <property type="molecule type" value="Genomic_DNA"/>
</dbReference>
<accession>A0A1V4AP61</accession>
<gene>
    <name evidence="1" type="ORF">AYP45_17725</name>
</gene>